<dbReference type="Pfam" id="PF01189">
    <property type="entry name" value="Methyltr_RsmB-F"/>
    <property type="match status" value="1"/>
</dbReference>
<comment type="function">
    <text evidence="1">Specifically methylates the cytosine at position 967 (m5C967) of 16S rRNA.</text>
</comment>
<evidence type="ECO:0000259" key="15">
    <source>
        <dbReference type="PROSITE" id="PS51686"/>
    </source>
</evidence>
<dbReference type="InterPro" id="IPR006027">
    <property type="entry name" value="NusB_RsmB_TIM44"/>
</dbReference>
<keyword evidence="6" id="KW-0698">rRNA processing</keyword>
<feature type="binding site" evidence="14">
    <location>
        <position position="329"/>
    </location>
    <ligand>
        <name>S-adenosyl-L-methionine</name>
        <dbReference type="ChEBI" id="CHEBI:59789"/>
    </ligand>
</feature>
<dbReference type="InterPro" id="IPR001678">
    <property type="entry name" value="MeTrfase_RsmB-F_NOP2_dom"/>
</dbReference>
<evidence type="ECO:0000256" key="4">
    <source>
        <dbReference type="ARBA" id="ARBA00012140"/>
    </source>
</evidence>
<dbReference type="EMBL" id="QYZD01000002">
    <property type="protein sequence ID" value="RJG25994.1"/>
    <property type="molecule type" value="Genomic_DNA"/>
</dbReference>
<evidence type="ECO:0000256" key="5">
    <source>
        <dbReference type="ARBA" id="ARBA00022490"/>
    </source>
</evidence>
<feature type="active site" description="Nucleophile" evidence="14">
    <location>
        <position position="382"/>
    </location>
</feature>
<dbReference type="Pfam" id="PF01029">
    <property type="entry name" value="NusB"/>
    <property type="match status" value="1"/>
</dbReference>
<evidence type="ECO:0000256" key="2">
    <source>
        <dbReference type="ARBA" id="ARBA00004496"/>
    </source>
</evidence>
<evidence type="ECO:0000256" key="1">
    <source>
        <dbReference type="ARBA" id="ARBA00002724"/>
    </source>
</evidence>
<dbReference type="GO" id="GO:0005737">
    <property type="term" value="C:cytoplasm"/>
    <property type="evidence" value="ECO:0007669"/>
    <property type="project" value="UniProtKB-SubCell"/>
</dbReference>
<reference evidence="16 17" key="1">
    <citation type="submission" date="2018-09" db="EMBL/GenBank/DDBJ databases">
        <title>Paenibacillus SK2017-BO5.</title>
        <authorList>
            <person name="Piskunova J.V."/>
            <person name="Dubiley S.A."/>
            <person name="Severinov K.V."/>
        </authorList>
    </citation>
    <scope>NUCLEOTIDE SEQUENCE [LARGE SCALE GENOMIC DNA]</scope>
    <source>
        <strain evidence="16 17">BO5</strain>
    </source>
</reference>
<dbReference type="PROSITE" id="PS01153">
    <property type="entry name" value="NOL1_NOP2_SUN"/>
    <property type="match status" value="1"/>
</dbReference>
<dbReference type="OrthoDB" id="9810297at2"/>
<evidence type="ECO:0000256" key="8">
    <source>
        <dbReference type="ARBA" id="ARBA00022679"/>
    </source>
</evidence>
<dbReference type="PRINTS" id="PR02008">
    <property type="entry name" value="RCMTFAMILY"/>
</dbReference>
<dbReference type="GO" id="GO:0006355">
    <property type="term" value="P:regulation of DNA-templated transcription"/>
    <property type="evidence" value="ECO:0007669"/>
    <property type="project" value="InterPro"/>
</dbReference>
<comment type="similarity">
    <text evidence="3 14">Belongs to the class I-like SAM-binding methyltransferase superfamily. RsmB/NOP family.</text>
</comment>
<keyword evidence="10 14" id="KW-0694">RNA-binding</keyword>
<dbReference type="InterPro" id="IPR035926">
    <property type="entry name" value="NusB-like_sf"/>
</dbReference>
<dbReference type="SUPFAM" id="SSF48013">
    <property type="entry name" value="NusB-like"/>
    <property type="match status" value="1"/>
</dbReference>
<dbReference type="Gene3D" id="1.10.940.10">
    <property type="entry name" value="NusB-like"/>
    <property type="match status" value="1"/>
</dbReference>
<dbReference type="FunFam" id="1.10.940.10:FF:000006">
    <property type="entry name" value="16S rRNA (Cytosine(967)-C(5))-methyltransferase RsmB"/>
    <property type="match status" value="1"/>
</dbReference>
<evidence type="ECO:0000256" key="13">
    <source>
        <dbReference type="ARBA" id="ARBA00047283"/>
    </source>
</evidence>
<protein>
    <recommendedName>
        <fullName evidence="4">16S rRNA (cytosine(967)-C(5))-methyltransferase</fullName>
        <ecNumber evidence="4">2.1.1.176</ecNumber>
    </recommendedName>
    <alternativeName>
        <fullName evidence="11">16S rRNA m5C967 methyltransferase</fullName>
    </alternativeName>
    <alternativeName>
        <fullName evidence="12">rRNA (cytosine-C(5)-)-methyltransferase RsmB</fullName>
    </alternativeName>
</protein>
<dbReference type="InterPro" id="IPR054728">
    <property type="entry name" value="RsmB-like_ferredoxin"/>
</dbReference>
<evidence type="ECO:0000256" key="11">
    <source>
        <dbReference type="ARBA" id="ARBA00030399"/>
    </source>
</evidence>
<evidence type="ECO:0000256" key="9">
    <source>
        <dbReference type="ARBA" id="ARBA00022691"/>
    </source>
</evidence>
<dbReference type="GO" id="GO:0003723">
    <property type="term" value="F:RNA binding"/>
    <property type="evidence" value="ECO:0007669"/>
    <property type="project" value="UniProtKB-UniRule"/>
</dbReference>
<dbReference type="Gene3D" id="3.30.70.1170">
    <property type="entry name" value="Sun protein, domain 3"/>
    <property type="match status" value="1"/>
</dbReference>
<dbReference type="InterPro" id="IPR029063">
    <property type="entry name" value="SAM-dependent_MTases_sf"/>
</dbReference>
<evidence type="ECO:0000313" key="17">
    <source>
        <dbReference type="Proteomes" id="UP000266177"/>
    </source>
</evidence>
<organism evidence="16 17">
    <name type="scientific">Paenibacillus thiaminolyticus</name>
    <name type="common">Bacillus thiaminolyticus</name>
    <dbReference type="NCBI Taxonomy" id="49283"/>
    <lineage>
        <taxon>Bacteria</taxon>
        <taxon>Bacillati</taxon>
        <taxon>Bacillota</taxon>
        <taxon>Bacilli</taxon>
        <taxon>Bacillales</taxon>
        <taxon>Paenibacillaceae</taxon>
        <taxon>Paenibacillus</taxon>
    </lineage>
</organism>
<evidence type="ECO:0000256" key="10">
    <source>
        <dbReference type="ARBA" id="ARBA00022884"/>
    </source>
</evidence>
<dbReference type="PANTHER" id="PTHR22807">
    <property type="entry name" value="NOP2 YEAST -RELATED NOL1/NOP2/FMU SUN DOMAIN-CONTAINING"/>
    <property type="match status" value="1"/>
</dbReference>
<comment type="caution">
    <text evidence="16">The sequence shown here is derived from an EMBL/GenBank/DDBJ whole genome shotgun (WGS) entry which is preliminary data.</text>
</comment>
<keyword evidence="8 14" id="KW-0808">Transferase</keyword>
<dbReference type="NCBIfam" id="NF011494">
    <property type="entry name" value="PRK14902.1"/>
    <property type="match status" value="1"/>
</dbReference>
<gene>
    <name evidence="16" type="primary">rsmB</name>
    <name evidence="16" type="ORF">DQX05_03600</name>
</gene>
<sequence>MTARDVALEVLVRVEKEGSYSNLELNRALKEAQLERADAALATELVYGTIQRLNTIDGVLAQKVQRGLSKLKPWVRNLLRMTAYQLRYLDRVPPHAAVNEAVAIAKRRGQQAMGGFVNGVLRAIMREPELWTVPSDDSAVSRIAWEHSHPEWLVARWNAAYGEDETAAMCAANNRPPHGSARVNRLRGTREALLAEMRTDGYRAEASPLSPDGITAAGAGNLAHSAWYRDGRLSVQDESSMLVVEALRPEPGMRVLDCCAAPGGKSTHIAERMGDMGEVTANDVHAHKVALIEEQAARLGLTSLRVMNVDAAELGQALPPASFDAVLLDAPCTGFGVIRRKPDIKWAKSEEDVASIAALQERLLTEAARMVRPGGRLVYSTCTVEPEENGDAVHRFLERTPGWALDASWTGALPQDVLDAALRRSPAGMLQVLPQDAGSDGFFIACLQRADGPEEPDAERN</sequence>
<evidence type="ECO:0000313" key="16">
    <source>
        <dbReference type="EMBL" id="RJG25994.1"/>
    </source>
</evidence>
<dbReference type="Proteomes" id="UP000266177">
    <property type="component" value="Unassembled WGS sequence"/>
</dbReference>
<dbReference type="AlphaFoldDB" id="A0A3A3GM87"/>
<feature type="domain" description="SAM-dependent MTase RsmB/NOP-type" evidence="15">
    <location>
        <begin position="169"/>
        <end position="450"/>
    </location>
</feature>
<dbReference type="EC" id="2.1.1.176" evidence="4"/>
<feature type="binding site" evidence="14">
    <location>
        <position position="283"/>
    </location>
    <ligand>
        <name>S-adenosyl-L-methionine</name>
        <dbReference type="ChEBI" id="CHEBI:59789"/>
    </ligand>
</feature>
<dbReference type="SUPFAM" id="SSF53335">
    <property type="entry name" value="S-adenosyl-L-methionine-dependent methyltransferases"/>
    <property type="match status" value="1"/>
</dbReference>
<dbReference type="PANTHER" id="PTHR22807:SF53">
    <property type="entry name" value="RIBOSOMAL RNA SMALL SUBUNIT METHYLTRANSFERASE B-RELATED"/>
    <property type="match status" value="1"/>
</dbReference>
<dbReference type="FunFam" id="3.40.50.150:FF:000257">
    <property type="entry name" value="16S rRNA methyltransferase"/>
    <property type="match status" value="1"/>
</dbReference>
<evidence type="ECO:0000256" key="3">
    <source>
        <dbReference type="ARBA" id="ARBA00007494"/>
    </source>
</evidence>
<keyword evidence="9 14" id="KW-0949">S-adenosyl-L-methionine</keyword>
<dbReference type="Gene3D" id="3.40.50.150">
    <property type="entry name" value="Vaccinia Virus protein VP39"/>
    <property type="match status" value="1"/>
</dbReference>
<keyword evidence="7 14" id="KW-0489">Methyltransferase</keyword>
<comment type="catalytic activity">
    <reaction evidence="13">
        <text>cytidine(967) in 16S rRNA + S-adenosyl-L-methionine = 5-methylcytidine(967) in 16S rRNA + S-adenosyl-L-homocysteine + H(+)</text>
        <dbReference type="Rhea" id="RHEA:42748"/>
        <dbReference type="Rhea" id="RHEA-COMP:10219"/>
        <dbReference type="Rhea" id="RHEA-COMP:10220"/>
        <dbReference type="ChEBI" id="CHEBI:15378"/>
        <dbReference type="ChEBI" id="CHEBI:57856"/>
        <dbReference type="ChEBI" id="CHEBI:59789"/>
        <dbReference type="ChEBI" id="CHEBI:74483"/>
        <dbReference type="ChEBI" id="CHEBI:82748"/>
        <dbReference type="EC" id="2.1.1.176"/>
    </reaction>
</comment>
<keyword evidence="5" id="KW-0963">Cytoplasm</keyword>
<dbReference type="InterPro" id="IPR049560">
    <property type="entry name" value="MeTrfase_RsmB-F_NOP2_cat"/>
</dbReference>
<dbReference type="Pfam" id="PF22458">
    <property type="entry name" value="RsmF-B_ferredox"/>
    <property type="match status" value="1"/>
</dbReference>
<dbReference type="InterPro" id="IPR004573">
    <property type="entry name" value="rRNA_ssu_MeTfrase_B"/>
</dbReference>
<name>A0A3A3GM87_PANTH</name>
<feature type="binding site" evidence="14">
    <location>
        <begin position="259"/>
        <end position="265"/>
    </location>
    <ligand>
        <name>S-adenosyl-L-methionine</name>
        <dbReference type="ChEBI" id="CHEBI:59789"/>
    </ligand>
</feature>
<comment type="subcellular location">
    <subcellularLocation>
        <location evidence="2">Cytoplasm</location>
    </subcellularLocation>
</comment>
<feature type="binding site" evidence="14">
    <location>
        <position position="310"/>
    </location>
    <ligand>
        <name>S-adenosyl-L-methionine</name>
        <dbReference type="ChEBI" id="CHEBI:59789"/>
    </ligand>
</feature>
<dbReference type="GO" id="GO:0008649">
    <property type="term" value="F:rRNA methyltransferase activity"/>
    <property type="evidence" value="ECO:0007669"/>
    <property type="project" value="InterPro"/>
</dbReference>
<dbReference type="PROSITE" id="PS51686">
    <property type="entry name" value="SAM_MT_RSMB_NOP"/>
    <property type="match status" value="1"/>
</dbReference>
<accession>A0A3A3GM87</accession>
<proteinExistence type="inferred from homology"/>
<dbReference type="CDD" id="cd02440">
    <property type="entry name" value="AdoMet_MTases"/>
    <property type="match status" value="1"/>
</dbReference>
<evidence type="ECO:0000256" key="7">
    <source>
        <dbReference type="ARBA" id="ARBA00022603"/>
    </source>
</evidence>
<evidence type="ECO:0000256" key="12">
    <source>
        <dbReference type="ARBA" id="ARBA00031088"/>
    </source>
</evidence>
<dbReference type="InterPro" id="IPR023267">
    <property type="entry name" value="RCMT"/>
</dbReference>
<evidence type="ECO:0000256" key="14">
    <source>
        <dbReference type="PROSITE-ProRule" id="PRU01023"/>
    </source>
</evidence>
<evidence type="ECO:0000256" key="6">
    <source>
        <dbReference type="ARBA" id="ARBA00022552"/>
    </source>
</evidence>
<dbReference type="InterPro" id="IPR018314">
    <property type="entry name" value="RsmB/NOL1/NOP2-like_CS"/>
</dbReference>
<dbReference type="NCBIfam" id="TIGR00563">
    <property type="entry name" value="rsmB"/>
    <property type="match status" value="1"/>
</dbReference>